<comment type="caution">
    <text evidence="3">The sequence shown here is derived from an EMBL/GenBank/DDBJ whole genome shotgun (WGS) entry which is preliminary data.</text>
</comment>
<feature type="repeat" description="TPR" evidence="1">
    <location>
        <begin position="58"/>
        <end position="91"/>
    </location>
</feature>
<dbReference type="Gene3D" id="1.25.40.10">
    <property type="entry name" value="Tetratricopeptide repeat domain"/>
    <property type="match status" value="3"/>
</dbReference>
<evidence type="ECO:0000256" key="1">
    <source>
        <dbReference type="PROSITE-ProRule" id="PRU00339"/>
    </source>
</evidence>
<feature type="signal peptide" evidence="2">
    <location>
        <begin position="1"/>
        <end position="20"/>
    </location>
</feature>
<feature type="chain" id="PRO_5043342568" evidence="2">
    <location>
        <begin position="21"/>
        <end position="434"/>
    </location>
</feature>
<feature type="repeat" description="TPR" evidence="1">
    <location>
        <begin position="24"/>
        <end position="57"/>
    </location>
</feature>
<reference evidence="3 4" key="1">
    <citation type="submission" date="2024-04" db="EMBL/GenBank/DDBJ databases">
        <title>Novel genus in family Flammeovirgaceae.</title>
        <authorList>
            <person name="Nguyen T.H."/>
            <person name="Vuong T.Q."/>
            <person name="Le H."/>
            <person name="Kim S.-G."/>
        </authorList>
    </citation>
    <scope>NUCLEOTIDE SEQUENCE [LARGE SCALE GENOMIC DNA]</scope>
    <source>
        <strain evidence="3 4">JCM 23209</strain>
    </source>
</reference>
<proteinExistence type="predicted"/>
<protein>
    <submittedName>
        <fullName evidence="3">CDC27 family protein</fullName>
    </submittedName>
</protein>
<dbReference type="Pfam" id="PF12895">
    <property type="entry name" value="ANAPC3"/>
    <property type="match status" value="1"/>
</dbReference>
<dbReference type="PROSITE" id="PS50005">
    <property type="entry name" value="TPR"/>
    <property type="match status" value="2"/>
</dbReference>
<evidence type="ECO:0000313" key="3">
    <source>
        <dbReference type="EMBL" id="MEN7547168.1"/>
    </source>
</evidence>
<dbReference type="RefSeq" id="WP_346819954.1">
    <property type="nucleotide sequence ID" value="NZ_JBDKWZ010000002.1"/>
</dbReference>
<evidence type="ECO:0000256" key="2">
    <source>
        <dbReference type="SAM" id="SignalP"/>
    </source>
</evidence>
<dbReference type="InterPro" id="IPR019734">
    <property type="entry name" value="TPR_rpt"/>
</dbReference>
<dbReference type="InterPro" id="IPR044650">
    <property type="entry name" value="SRFR1-like"/>
</dbReference>
<name>A0AAW9S456_9BACT</name>
<dbReference type="GO" id="GO:0045892">
    <property type="term" value="P:negative regulation of DNA-templated transcription"/>
    <property type="evidence" value="ECO:0007669"/>
    <property type="project" value="InterPro"/>
</dbReference>
<accession>A0AAW9S456</accession>
<dbReference type="PANTHER" id="PTHR44749:SF1">
    <property type="entry name" value="TETRATRICOPEPTIDE-LIKE HELICAL DOMAIN-CONTAINING PROTEIN"/>
    <property type="match status" value="1"/>
</dbReference>
<keyword evidence="4" id="KW-1185">Reference proteome</keyword>
<dbReference type="EMBL" id="JBDKWZ010000002">
    <property type="protein sequence ID" value="MEN7547168.1"/>
    <property type="molecule type" value="Genomic_DNA"/>
</dbReference>
<keyword evidence="2" id="KW-0732">Signal</keyword>
<keyword evidence="1" id="KW-0802">TPR repeat</keyword>
<sequence>MKIQLSTLLFLLLSNIHLFAQHDPLKVFAEAETFRKSGDYKKAIDLYDYAIRIDSSKASFFYAKGLCYAKIKDFDNAIFSFQKCVGLRTNFLQAYIYAARCYNLAGKPFKEAESYNEAYIHEKAKDIKLKYKKKVIQIYYLNKAYNQAMKHIQEAKSLVLDDIDLLLIEASINNKREEHLQALKSMIVAIRKLEGQNAPQLLAQCHYEMGFAYHELGEYEKAWSNLRKAKYGKLKLKVARVSPQYYIDAAICFMELYDYDTSEKLLTIARRMEENLTSIHTLSAKLTDKKTGKSAVIQELEKSLQAVTDDNVKTEIYRKLCLAQLESWYYKDAAISATSYLASKPNDYNIKFVKAVASYRMGKFSESEKLLKSILSNKAIDQGTQTKTYFLLGQVFNDLGRLKEAKDAFKRSAFGPFRLVAAKEIEKIEATGNI</sequence>
<dbReference type="SUPFAM" id="SSF48452">
    <property type="entry name" value="TPR-like"/>
    <property type="match status" value="2"/>
</dbReference>
<evidence type="ECO:0000313" key="4">
    <source>
        <dbReference type="Proteomes" id="UP001403385"/>
    </source>
</evidence>
<dbReference type="Pfam" id="PF13181">
    <property type="entry name" value="TPR_8"/>
    <property type="match status" value="1"/>
</dbReference>
<dbReference type="PANTHER" id="PTHR44749">
    <property type="entry name" value="SUPPRESSOR OF RPS4-RLD 1"/>
    <property type="match status" value="1"/>
</dbReference>
<dbReference type="Proteomes" id="UP001403385">
    <property type="component" value="Unassembled WGS sequence"/>
</dbReference>
<organism evidence="3 4">
    <name type="scientific">Rapidithrix thailandica</name>
    <dbReference type="NCBI Taxonomy" id="413964"/>
    <lineage>
        <taxon>Bacteria</taxon>
        <taxon>Pseudomonadati</taxon>
        <taxon>Bacteroidota</taxon>
        <taxon>Cytophagia</taxon>
        <taxon>Cytophagales</taxon>
        <taxon>Flammeovirgaceae</taxon>
        <taxon>Rapidithrix</taxon>
    </lineage>
</organism>
<gene>
    <name evidence="3" type="ORF">AAG747_04570</name>
</gene>
<dbReference type="AlphaFoldDB" id="A0AAW9S456"/>
<dbReference type="InterPro" id="IPR011990">
    <property type="entry name" value="TPR-like_helical_dom_sf"/>
</dbReference>
<dbReference type="SMART" id="SM00028">
    <property type="entry name" value="TPR"/>
    <property type="match status" value="6"/>
</dbReference>